<evidence type="ECO:0000256" key="11">
    <source>
        <dbReference type="ARBA" id="ARBA00022692"/>
    </source>
</evidence>
<evidence type="ECO:0000256" key="9">
    <source>
        <dbReference type="ARBA" id="ARBA00022516"/>
    </source>
</evidence>
<comment type="caution">
    <text evidence="20">The sequence shown here is derived from an EMBL/GenBank/DDBJ whole genome shotgun (WGS) entry which is preliminary data.</text>
</comment>
<evidence type="ECO:0000256" key="2">
    <source>
        <dbReference type="ARBA" id="ARBA00004651"/>
    </source>
</evidence>
<evidence type="ECO:0000256" key="1">
    <source>
        <dbReference type="ARBA" id="ARBA00001698"/>
    </source>
</evidence>
<feature type="transmembrane region" description="Helical" evidence="19">
    <location>
        <begin position="174"/>
        <end position="193"/>
    </location>
</feature>
<dbReference type="EMBL" id="JACVEW010000006">
    <property type="protein sequence ID" value="MBP0048125.1"/>
    <property type="molecule type" value="Genomic_DNA"/>
</dbReference>
<sequence>MLKQRILTAALLAPLALAALFLLPQYWLAWVLGAVFCYGGLEWANLCRLSARGSVLLLGVMAAAMWGLMASPVLAQLAVWLAVAFWCAALLLVLKYPVSARFCENPMRILFGLLALVPAWYAMLAVRDNEGGLAFLLMLLLLVWGADIGAYAAGKSFGRNKLLPAVSPGKTREGLWGGLVTCVLIGLAFSLWLELPFVATVQLTVLALLTGLASVLGDLLESMLKRERGIKDSGRLLPGHGGVLDRIDSLTAAAPVFAVGLTLIWGI</sequence>
<evidence type="ECO:0000256" key="4">
    <source>
        <dbReference type="ARBA" id="ARBA00005189"/>
    </source>
</evidence>
<dbReference type="PANTHER" id="PTHR46382:SF1">
    <property type="entry name" value="PHOSPHATIDATE CYTIDYLYLTRANSFERASE"/>
    <property type="match status" value="1"/>
</dbReference>
<organism evidence="20 21">
    <name type="scientific">Marinobacterium alkalitolerans</name>
    <dbReference type="NCBI Taxonomy" id="1542925"/>
    <lineage>
        <taxon>Bacteria</taxon>
        <taxon>Pseudomonadati</taxon>
        <taxon>Pseudomonadota</taxon>
        <taxon>Gammaproteobacteria</taxon>
        <taxon>Oceanospirillales</taxon>
        <taxon>Oceanospirillaceae</taxon>
        <taxon>Marinobacterium</taxon>
    </lineage>
</organism>
<gene>
    <name evidence="20" type="ORF">H9C73_05210</name>
</gene>
<keyword evidence="13 19" id="KW-1133">Transmembrane helix</keyword>
<evidence type="ECO:0000256" key="18">
    <source>
        <dbReference type="RuleBase" id="RU003938"/>
    </source>
</evidence>
<keyword evidence="21" id="KW-1185">Reference proteome</keyword>
<evidence type="ECO:0000256" key="19">
    <source>
        <dbReference type="SAM" id="Phobius"/>
    </source>
</evidence>
<dbReference type="Pfam" id="PF01148">
    <property type="entry name" value="CTP_transf_1"/>
    <property type="match status" value="1"/>
</dbReference>
<evidence type="ECO:0000256" key="6">
    <source>
        <dbReference type="ARBA" id="ARBA00012487"/>
    </source>
</evidence>
<reference evidence="20 21" key="1">
    <citation type="submission" date="2020-09" db="EMBL/GenBank/DDBJ databases">
        <authorList>
            <person name="Tanuku N.R.S."/>
        </authorList>
    </citation>
    <scope>NUCLEOTIDE SEQUENCE [LARGE SCALE GENOMIC DNA]</scope>
    <source>
        <strain evidence="20 21">AK62</strain>
    </source>
</reference>
<keyword evidence="15 19" id="KW-0472">Membrane</keyword>
<feature type="transmembrane region" description="Helical" evidence="19">
    <location>
        <begin position="28"/>
        <end position="46"/>
    </location>
</feature>
<protein>
    <recommendedName>
        <fullName evidence="7 18">Phosphatidate cytidylyltransferase</fullName>
        <ecNumber evidence="6 18">2.7.7.41</ecNumber>
    </recommendedName>
</protein>
<dbReference type="RefSeq" id="WP_209286744.1">
    <property type="nucleotide sequence ID" value="NZ_JACVEW010000006.1"/>
</dbReference>
<comment type="catalytic activity">
    <reaction evidence="1 18">
        <text>a 1,2-diacyl-sn-glycero-3-phosphate + CTP + H(+) = a CDP-1,2-diacyl-sn-glycerol + diphosphate</text>
        <dbReference type="Rhea" id="RHEA:16229"/>
        <dbReference type="ChEBI" id="CHEBI:15378"/>
        <dbReference type="ChEBI" id="CHEBI:33019"/>
        <dbReference type="ChEBI" id="CHEBI:37563"/>
        <dbReference type="ChEBI" id="CHEBI:58332"/>
        <dbReference type="ChEBI" id="CHEBI:58608"/>
        <dbReference type="EC" id="2.7.7.41"/>
    </reaction>
</comment>
<evidence type="ECO:0000256" key="8">
    <source>
        <dbReference type="ARBA" id="ARBA00022475"/>
    </source>
</evidence>
<feature type="transmembrane region" description="Helical" evidence="19">
    <location>
        <begin position="132"/>
        <end position="153"/>
    </location>
</feature>
<keyword evidence="8" id="KW-1003">Cell membrane</keyword>
<comment type="similarity">
    <text evidence="5 18">Belongs to the CDS family.</text>
</comment>
<comment type="pathway">
    <text evidence="4">Lipid metabolism.</text>
</comment>
<comment type="pathway">
    <text evidence="3 18">Phospholipid metabolism; CDP-diacylglycerol biosynthesis; CDP-diacylglycerol from sn-glycerol 3-phosphate: step 3/3.</text>
</comment>
<keyword evidence="14" id="KW-0443">Lipid metabolism</keyword>
<feature type="transmembrane region" description="Helical" evidence="19">
    <location>
        <begin position="77"/>
        <end position="97"/>
    </location>
</feature>
<evidence type="ECO:0000256" key="16">
    <source>
        <dbReference type="ARBA" id="ARBA00023209"/>
    </source>
</evidence>
<keyword evidence="10 18" id="KW-0808">Transferase</keyword>
<evidence type="ECO:0000256" key="14">
    <source>
        <dbReference type="ARBA" id="ARBA00023098"/>
    </source>
</evidence>
<feature type="transmembrane region" description="Helical" evidence="19">
    <location>
        <begin position="53"/>
        <end position="71"/>
    </location>
</feature>
<evidence type="ECO:0000313" key="21">
    <source>
        <dbReference type="Proteomes" id="UP000810171"/>
    </source>
</evidence>
<dbReference type="EC" id="2.7.7.41" evidence="6 18"/>
<keyword evidence="12 18" id="KW-0548">Nucleotidyltransferase</keyword>
<evidence type="ECO:0000256" key="10">
    <source>
        <dbReference type="ARBA" id="ARBA00022679"/>
    </source>
</evidence>
<dbReference type="GO" id="GO:0016779">
    <property type="term" value="F:nucleotidyltransferase activity"/>
    <property type="evidence" value="ECO:0007669"/>
    <property type="project" value="UniProtKB-KW"/>
</dbReference>
<evidence type="ECO:0000256" key="17">
    <source>
        <dbReference type="ARBA" id="ARBA00023264"/>
    </source>
</evidence>
<evidence type="ECO:0000256" key="13">
    <source>
        <dbReference type="ARBA" id="ARBA00022989"/>
    </source>
</evidence>
<evidence type="ECO:0000256" key="12">
    <source>
        <dbReference type="ARBA" id="ARBA00022695"/>
    </source>
</evidence>
<evidence type="ECO:0000256" key="3">
    <source>
        <dbReference type="ARBA" id="ARBA00005119"/>
    </source>
</evidence>
<evidence type="ECO:0000256" key="5">
    <source>
        <dbReference type="ARBA" id="ARBA00010185"/>
    </source>
</evidence>
<keyword evidence="11 18" id="KW-0812">Transmembrane</keyword>
<evidence type="ECO:0000256" key="7">
    <source>
        <dbReference type="ARBA" id="ARBA00019373"/>
    </source>
</evidence>
<keyword evidence="16" id="KW-0594">Phospholipid biosynthesis</keyword>
<dbReference type="PROSITE" id="PS01315">
    <property type="entry name" value="CDS"/>
    <property type="match status" value="1"/>
</dbReference>
<feature type="transmembrane region" description="Helical" evidence="19">
    <location>
        <begin position="199"/>
        <end position="220"/>
    </location>
</feature>
<dbReference type="InterPro" id="IPR000374">
    <property type="entry name" value="PC_trans"/>
</dbReference>
<accession>A0ABS3Z8T7</accession>
<dbReference type="Proteomes" id="UP000810171">
    <property type="component" value="Unassembled WGS sequence"/>
</dbReference>
<keyword evidence="9" id="KW-0444">Lipid biosynthesis</keyword>
<comment type="subcellular location">
    <subcellularLocation>
        <location evidence="2">Cell membrane</location>
        <topology evidence="2">Multi-pass membrane protein</topology>
    </subcellularLocation>
</comment>
<dbReference type="PANTHER" id="PTHR46382">
    <property type="entry name" value="PHOSPHATIDATE CYTIDYLYLTRANSFERASE"/>
    <property type="match status" value="1"/>
</dbReference>
<evidence type="ECO:0000256" key="15">
    <source>
        <dbReference type="ARBA" id="ARBA00023136"/>
    </source>
</evidence>
<keyword evidence="17" id="KW-1208">Phospholipid metabolism</keyword>
<proteinExistence type="inferred from homology"/>
<evidence type="ECO:0000313" key="20">
    <source>
        <dbReference type="EMBL" id="MBP0048125.1"/>
    </source>
</evidence>
<feature type="transmembrane region" description="Helical" evidence="19">
    <location>
        <begin position="109"/>
        <end position="126"/>
    </location>
</feature>
<name>A0ABS3Z8T7_9GAMM</name>